<dbReference type="InterPro" id="IPR003848">
    <property type="entry name" value="DUF218"/>
</dbReference>
<dbReference type="Proteomes" id="UP000179183">
    <property type="component" value="Unassembled WGS sequence"/>
</dbReference>
<keyword evidence="1" id="KW-0812">Transmembrane</keyword>
<dbReference type="AlphaFoldDB" id="A0A1G2HXX8"/>
<accession>A0A1G2HXX8</accession>
<keyword evidence="1" id="KW-1133">Transmembrane helix</keyword>
<reference evidence="3 4" key="1">
    <citation type="journal article" date="2016" name="Nat. Commun.">
        <title>Thousands of microbial genomes shed light on interconnected biogeochemical processes in an aquifer system.</title>
        <authorList>
            <person name="Anantharaman K."/>
            <person name="Brown C.T."/>
            <person name="Hug L.A."/>
            <person name="Sharon I."/>
            <person name="Castelle C.J."/>
            <person name="Probst A.J."/>
            <person name="Thomas B.C."/>
            <person name="Singh A."/>
            <person name="Wilkins M.J."/>
            <person name="Karaoz U."/>
            <person name="Brodie E.L."/>
            <person name="Williams K.H."/>
            <person name="Hubbard S.S."/>
            <person name="Banfield J.F."/>
        </authorList>
    </citation>
    <scope>NUCLEOTIDE SEQUENCE [LARGE SCALE GENOMIC DNA]</scope>
</reference>
<evidence type="ECO:0000313" key="4">
    <source>
        <dbReference type="Proteomes" id="UP000179183"/>
    </source>
</evidence>
<keyword evidence="1" id="KW-0472">Membrane</keyword>
<dbReference type="PANTHER" id="PTHR30336">
    <property type="entry name" value="INNER MEMBRANE PROTEIN, PROBABLE PERMEASE"/>
    <property type="match status" value="1"/>
</dbReference>
<proteinExistence type="predicted"/>
<dbReference type="CDD" id="cd06259">
    <property type="entry name" value="YdcF-like"/>
    <property type="match status" value="1"/>
</dbReference>
<protein>
    <recommendedName>
        <fullName evidence="2">DUF218 domain-containing protein</fullName>
    </recommendedName>
</protein>
<dbReference type="EMBL" id="MHOQ01000007">
    <property type="protein sequence ID" value="OGZ67343.1"/>
    <property type="molecule type" value="Genomic_DNA"/>
</dbReference>
<dbReference type="PANTHER" id="PTHR30336:SF6">
    <property type="entry name" value="INTEGRAL MEMBRANE PROTEIN"/>
    <property type="match status" value="1"/>
</dbReference>
<evidence type="ECO:0000256" key="1">
    <source>
        <dbReference type="SAM" id="Phobius"/>
    </source>
</evidence>
<dbReference type="Pfam" id="PF02698">
    <property type="entry name" value="DUF218"/>
    <property type="match status" value="1"/>
</dbReference>
<feature type="domain" description="DUF218" evidence="2">
    <location>
        <begin position="46"/>
        <end position="162"/>
    </location>
</feature>
<sequence length="214" mass="23989">MKRVSRFIISIFLIIIIVIVAVNGLILFTTKPYIYNKDSQILNAQTAIILGASVLPDRSLSPILKDRVDTAIQLYNAKKVSKILVSGDNGTVTYNEVNPVRIYLLNKGVLDQDIFLDHAGFDTHSTMYRARDIFKVDSVLIVSQSFHLPRAVFIAHYLGINAYGVNADGGKILFSNYIREVFANEKAILYLIFNIKPKYLGPEIPITDDGRNNP</sequence>
<dbReference type="GO" id="GO:0005886">
    <property type="term" value="C:plasma membrane"/>
    <property type="evidence" value="ECO:0007669"/>
    <property type="project" value="TreeGrafter"/>
</dbReference>
<dbReference type="InterPro" id="IPR051599">
    <property type="entry name" value="Cell_Envelope_Assoc"/>
</dbReference>
<comment type="caution">
    <text evidence="3">The sequence shown here is derived from an EMBL/GenBank/DDBJ whole genome shotgun (WGS) entry which is preliminary data.</text>
</comment>
<evidence type="ECO:0000313" key="3">
    <source>
        <dbReference type="EMBL" id="OGZ67343.1"/>
    </source>
</evidence>
<gene>
    <name evidence="3" type="ORF">A3D34_02785</name>
</gene>
<evidence type="ECO:0000259" key="2">
    <source>
        <dbReference type="Pfam" id="PF02698"/>
    </source>
</evidence>
<feature type="transmembrane region" description="Helical" evidence="1">
    <location>
        <begin position="7"/>
        <end position="28"/>
    </location>
</feature>
<organism evidence="3 4">
    <name type="scientific">Candidatus Staskawiczbacteria bacterium RIFCSPHIGHO2_02_FULL_33_16</name>
    <dbReference type="NCBI Taxonomy" id="1802204"/>
    <lineage>
        <taxon>Bacteria</taxon>
        <taxon>Candidatus Staskawicziibacteriota</taxon>
    </lineage>
</organism>
<name>A0A1G2HXX8_9BACT</name>